<evidence type="ECO:0000256" key="1">
    <source>
        <dbReference type="SAM" id="SignalP"/>
    </source>
</evidence>
<dbReference type="SUPFAM" id="SSF49478">
    <property type="entry name" value="Cna protein B-type domain"/>
    <property type="match status" value="1"/>
</dbReference>
<dbReference type="InterPro" id="IPR013783">
    <property type="entry name" value="Ig-like_fold"/>
</dbReference>
<feature type="chain" id="PRO_5046022215" description="Bacterial Ig-like domain-containing protein" evidence="1">
    <location>
        <begin position="37"/>
        <end position="532"/>
    </location>
</feature>
<protein>
    <recommendedName>
        <fullName evidence="2">Bacterial Ig-like domain-containing protein</fullName>
    </recommendedName>
</protein>
<dbReference type="Gene3D" id="2.60.40.10">
    <property type="entry name" value="Immunoglobulins"/>
    <property type="match status" value="1"/>
</dbReference>
<sequence length="532" mass="54308">MRSLSGPARRRPQLLAAVLGLSLVLPIVSLAAPAHAVPQTAVTVTVVDANGEAIDDAEVDVSTFAGPEVESGRTQEDGTVDFPLATGSYQVAASKDGFASADYRNDEGGIARIEVDTSADPSVTVDGEEAEDGSLPSMTLQSTPVAVIGQVLGAGNAGLPGITVQATPQDGPPILTQSTTGGGFTLPLPIETYTLTYLGAVVGNHTYVNTPGGELVVGQGAAPTLAAQAMTIDDGSTKFDLKGTISNWNGEPLTGVAVTVLTEGGSAAVASDTSRAIGGDLGAFQIGVRPGKYWLRFEKAGYQSTYLENGVDEGPVTVTVSPTGTVSAAEVELNADGSLPDVTLLLPPAAVVKAPKLTGAAVAGQTLTLSPGTWQGIEVDSDYVLVEWFIDGTPADDYSAGAWSQKFDVPVAAVGKKIGFKITVDDPEGAHASSVYAGSTGVVPKAAARIKGAFKKGKLLVTLTVAGLPKPTGSFLVKDGKKTLVTVKLKAKSKGKAVVKLTKLKPGKHKLTLVYAGSKTIKAAKATVKFKS</sequence>
<dbReference type="EMBL" id="BAABKN010000022">
    <property type="protein sequence ID" value="GAA4746354.1"/>
    <property type="molecule type" value="Genomic_DNA"/>
</dbReference>
<feature type="domain" description="Bacterial Ig-like" evidence="2">
    <location>
        <begin position="461"/>
        <end position="527"/>
    </location>
</feature>
<organism evidence="3 4">
    <name type="scientific">Nocardioides endophyticus</name>
    <dbReference type="NCBI Taxonomy" id="1353775"/>
    <lineage>
        <taxon>Bacteria</taxon>
        <taxon>Bacillati</taxon>
        <taxon>Actinomycetota</taxon>
        <taxon>Actinomycetes</taxon>
        <taxon>Propionibacteriales</taxon>
        <taxon>Nocardioidaceae</taxon>
        <taxon>Nocardioides</taxon>
    </lineage>
</organism>
<evidence type="ECO:0000313" key="3">
    <source>
        <dbReference type="EMBL" id="GAA4746354.1"/>
    </source>
</evidence>
<dbReference type="Gene3D" id="2.60.40.1120">
    <property type="entry name" value="Carboxypeptidase-like, regulatory domain"/>
    <property type="match status" value="2"/>
</dbReference>
<dbReference type="InterPro" id="IPR032109">
    <property type="entry name" value="Big_3_5"/>
</dbReference>
<reference evidence="4" key="1">
    <citation type="journal article" date="2019" name="Int. J. Syst. Evol. Microbiol.">
        <title>The Global Catalogue of Microorganisms (GCM) 10K type strain sequencing project: providing services to taxonomists for standard genome sequencing and annotation.</title>
        <authorList>
            <consortium name="The Broad Institute Genomics Platform"/>
            <consortium name="The Broad Institute Genome Sequencing Center for Infectious Disease"/>
            <person name="Wu L."/>
            <person name="Ma J."/>
        </authorList>
    </citation>
    <scope>NUCLEOTIDE SEQUENCE [LARGE SCALE GENOMIC DNA]</scope>
    <source>
        <strain evidence="4">JCM 18532</strain>
    </source>
</reference>
<accession>A0ABP8Z4M7</accession>
<comment type="caution">
    <text evidence="3">The sequence shown here is derived from an EMBL/GenBank/DDBJ whole genome shotgun (WGS) entry which is preliminary data.</text>
</comment>
<keyword evidence="4" id="KW-1185">Reference proteome</keyword>
<name>A0ABP8Z4M7_9ACTN</name>
<dbReference type="Pfam" id="PF13620">
    <property type="entry name" value="CarboxypepD_reg"/>
    <property type="match status" value="1"/>
</dbReference>
<evidence type="ECO:0000313" key="4">
    <source>
        <dbReference type="Proteomes" id="UP001499882"/>
    </source>
</evidence>
<gene>
    <name evidence="3" type="ORF">GCM10023350_33840</name>
</gene>
<dbReference type="Pfam" id="PF16640">
    <property type="entry name" value="Big_3_5"/>
    <property type="match status" value="1"/>
</dbReference>
<dbReference type="Gene3D" id="2.60.40.2700">
    <property type="match status" value="1"/>
</dbReference>
<evidence type="ECO:0000259" key="2">
    <source>
        <dbReference type="Pfam" id="PF16640"/>
    </source>
</evidence>
<proteinExistence type="predicted"/>
<dbReference type="InterPro" id="IPR008969">
    <property type="entry name" value="CarboxyPept-like_regulatory"/>
</dbReference>
<dbReference type="Proteomes" id="UP001499882">
    <property type="component" value="Unassembled WGS sequence"/>
</dbReference>
<keyword evidence="1" id="KW-0732">Signal</keyword>
<dbReference type="SUPFAM" id="SSF49464">
    <property type="entry name" value="Carboxypeptidase regulatory domain-like"/>
    <property type="match status" value="1"/>
</dbReference>
<feature type="signal peptide" evidence="1">
    <location>
        <begin position="1"/>
        <end position="36"/>
    </location>
</feature>
<dbReference type="RefSeq" id="WP_345528060.1">
    <property type="nucleotide sequence ID" value="NZ_BAABKN010000022.1"/>
</dbReference>